<dbReference type="Proteomes" id="UP000652074">
    <property type="component" value="Unassembled WGS sequence"/>
</dbReference>
<dbReference type="InterPro" id="IPR027417">
    <property type="entry name" value="P-loop_NTPase"/>
</dbReference>
<name>A0ABX1MIZ3_9RHOO</name>
<comment type="caution">
    <text evidence="6">The sequence shown here is derived from an EMBL/GenBank/DDBJ whole genome shotgun (WGS) entry which is preliminary data.</text>
</comment>
<keyword evidence="2" id="KW-0547">Nucleotide-binding</keyword>
<evidence type="ECO:0000313" key="7">
    <source>
        <dbReference type="Proteomes" id="UP000652074"/>
    </source>
</evidence>
<proteinExistence type="inferred from homology"/>
<dbReference type="PANTHER" id="PTHR42759">
    <property type="entry name" value="MOXR FAMILY PROTEIN"/>
    <property type="match status" value="1"/>
</dbReference>
<comment type="similarity">
    <text evidence="1">Belongs to the CbbQ/NirQ/NorQ/GpvN family.</text>
</comment>
<evidence type="ECO:0000256" key="2">
    <source>
        <dbReference type="ARBA" id="ARBA00022741"/>
    </source>
</evidence>
<dbReference type="InterPro" id="IPR013615">
    <property type="entry name" value="CbbQ_C"/>
</dbReference>
<evidence type="ECO:0000259" key="5">
    <source>
        <dbReference type="Pfam" id="PF08406"/>
    </source>
</evidence>
<dbReference type="Pfam" id="PF07728">
    <property type="entry name" value="AAA_5"/>
    <property type="match status" value="1"/>
</dbReference>
<feature type="domain" description="CbbQ/NirQ/NorQ C-terminal" evidence="5">
    <location>
        <begin position="184"/>
        <end position="267"/>
    </location>
</feature>
<accession>A0ABX1MIZ3</accession>
<dbReference type="Gene3D" id="3.40.50.300">
    <property type="entry name" value="P-loop containing nucleotide triphosphate hydrolases"/>
    <property type="match status" value="1"/>
</dbReference>
<evidence type="ECO:0000259" key="4">
    <source>
        <dbReference type="Pfam" id="PF07728"/>
    </source>
</evidence>
<evidence type="ECO:0000256" key="1">
    <source>
        <dbReference type="ARBA" id="ARBA00009417"/>
    </source>
</evidence>
<organism evidence="6 7">
    <name type="scientific">Aromatoleum petrolei</name>
    <dbReference type="NCBI Taxonomy" id="76116"/>
    <lineage>
        <taxon>Bacteria</taxon>
        <taxon>Pseudomonadati</taxon>
        <taxon>Pseudomonadota</taxon>
        <taxon>Betaproteobacteria</taxon>
        <taxon>Rhodocyclales</taxon>
        <taxon>Rhodocyclaceae</taxon>
        <taxon>Aromatoleum</taxon>
    </lineage>
</organism>
<keyword evidence="3" id="KW-0067">ATP-binding</keyword>
<feature type="domain" description="ATPase dynein-related AAA" evidence="4">
    <location>
        <begin position="37"/>
        <end position="171"/>
    </location>
</feature>
<dbReference type="SUPFAM" id="SSF52540">
    <property type="entry name" value="P-loop containing nucleoside triphosphate hydrolases"/>
    <property type="match status" value="1"/>
</dbReference>
<reference evidence="6 7" key="1">
    <citation type="submission" date="2019-12" db="EMBL/GenBank/DDBJ databases">
        <title>Comparative genomics gives insights into the taxonomy of the Azoarcus-Aromatoleum group and reveals separate origins of nif in the plant-associated Azoarcus and non-plant-associated Aromatoleum sub-groups.</title>
        <authorList>
            <person name="Lafos M."/>
            <person name="Maluk M."/>
            <person name="Batista M."/>
            <person name="Junghare M."/>
            <person name="Carmona M."/>
            <person name="Faoro H."/>
            <person name="Cruz L.M."/>
            <person name="Battistoni F."/>
            <person name="De Souza E."/>
            <person name="Pedrosa F."/>
            <person name="Chen W.-M."/>
            <person name="Poole P.S."/>
            <person name="Dixon R.A."/>
            <person name="James E.K."/>
        </authorList>
    </citation>
    <scope>NUCLEOTIDE SEQUENCE [LARGE SCALE GENOMIC DNA]</scope>
    <source>
        <strain evidence="6 7">ToN1</strain>
    </source>
</reference>
<dbReference type="Pfam" id="PF08406">
    <property type="entry name" value="CbbQ_C"/>
    <property type="match status" value="1"/>
</dbReference>
<keyword evidence="7" id="KW-1185">Reference proteome</keyword>
<dbReference type="PANTHER" id="PTHR42759:SF7">
    <property type="entry name" value="DENITRIFICATION REGULATORY PROTEIN NIRQ"/>
    <property type="match status" value="1"/>
</dbReference>
<gene>
    <name evidence="6" type="ORF">GPA26_01465</name>
</gene>
<dbReference type="InterPro" id="IPR050764">
    <property type="entry name" value="CbbQ/NirQ/NorQ/GpvN"/>
</dbReference>
<dbReference type="RefSeq" id="WP_169204592.1">
    <property type="nucleotide sequence ID" value="NZ_CP059560.1"/>
</dbReference>
<sequence length="271" mass="30112">MQVAFSADERRVAEQPYYLASGDEVEVFQAAHRQRLPLMLKGPTGCGKTRLVEHMAARLGLQLITIACHEDITAADLVGRYLLHGGETVWVDGPLTRAVRRGAICYLDEVVEARADTTVVIHPLADHRRELNLERLNETLHAPDDFMLVVSYNPGYQSVLKDLKQSTRQRMVGIELGYPVAERELRILVRESGIDEARAMELVKLAHAIRKLDASMLPDVCSTRTLVSTARLMCEGLSARAAAMAAMLLPLCDDAEVVRGLREVVNTYLPQ</sequence>
<dbReference type="InterPro" id="IPR011704">
    <property type="entry name" value="ATPase_dyneun-rel_AAA"/>
</dbReference>
<protein>
    <submittedName>
        <fullName evidence="6">AAA domain-containing protein</fullName>
    </submittedName>
</protein>
<evidence type="ECO:0000256" key="3">
    <source>
        <dbReference type="ARBA" id="ARBA00022840"/>
    </source>
</evidence>
<dbReference type="EMBL" id="WTVR01000002">
    <property type="protein sequence ID" value="NMF87141.1"/>
    <property type="molecule type" value="Genomic_DNA"/>
</dbReference>
<evidence type="ECO:0000313" key="6">
    <source>
        <dbReference type="EMBL" id="NMF87141.1"/>
    </source>
</evidence>